<evidence type="ECO:0000256" key="1">
    <source>
        <dbReference type="ARBA" id="ARBA00006586"/>
    </source>
</evidence>
<dbReference type="InterPro" id="IPR029055">
    <property type="entry name" value="Ntn_hydrolases_N"/>
</dbReference>
<dbReference type="Pfam" id="PF01804">
    <property type="entry name" value="Penicil_amidase"/>
    <property type="match status" value="1"/>
</dbReference>
<keyword evidence="2" id="KW-0378">Hydrolase</keyword>
<evidence type="ECO:0000313" key="6">
    <source>
        <dbReference type="Proteomes" id="UP001430377"/>
    </source>
</evidence>
<dbReference type="EMBL" id="RKLR01000001">
    <property type="protein sequence ID" value="MBX0321707.1"/>
    <property type="molecule type" value="Genomic_DNA"/>
</dbReference>
<dbReference type="InterPro" id="IPR023343">
    <property type="entry name" value="Penicillin_amidase_dom1"/>
</dbReference>
<dbReference type="PIRSF" id="PIRSF001227">
    <property type="entry name" value="Pen_acylase"/>
    <property type="match status" value="1"/>
</dbReference>
<feature type="region of interest" description="Disordered" evidence="4">
    <location>
        <begin position="770"/>
        <end position="796"/>
    </location>
</feature>
<feature type="compositionally biased region" description="Acidic residues" evidence="4">
    <location>
        <begin position="782"/>
        <end position="796"/>
    </location>
</feature>
<dbReference type="GO" id="GO:0017000">
    <property type="term" value="P:antibiotic biosynthetic process"/>
    <property type="evidence" value="ECO:0007669"/>
    <property type="project" value="InterPro"/>
</dbReference>
<dbReference type="Gene3D" id="3.60.20.10">
    <property type="entry name" value="Glutamine Phosphoribosylpyrophosphate, subunit 1, domain 1"/>
    <property type="match status" value="1"/>
</dbReference>
<sequence>MDRSRRAVLAAVLSGGVGAALLSPAKGYLDRFAPLSGDYWDAATTTTPETVSSAYGSASVRYDDAHVPTIEGDSEAALAYAVGYVHGTDRRFQMDLFVRRMRGELAAAVGEQGVESDRFHRQMDFTAAAEANWDALEDTETGASLSAFADGVGDATADGSVAPEFQLLDYEPREWSPVDTLLIQKQIGWGLTGSFRTLRNAAAADALGADAAAELYPDRLDHDSPILRPSVSFDSLASDVTATPERTVDAEFARWASTFESPDGVGSNSWVVSGTHTESGKPLLANDPHLSLLAPPLWYRQHLRAPDLQVGGVAFPGVPFVVIGENDAGAWGFTNAGGDSIDFYRYDTDGETYRYGDETREFDVETQTIAVSGGEDREVTVRKSVHGPVLERFGQRVGVAWVGLQANRTAAAIRELNYSDGRDEAMAALRAFDHPTQNAVYADREGNTQYYMTGLVPRRVTDSESVPVNQIFDGSETEGEWPGYEPYGVPDRSEFVPSEAKPQSRDPDYLATANQRIVADEELDYYLAEAYSAPWRGKRIYDLLDERAASDDPMDFAFVRRVQRDVRDERAALFVPVILDVRGEMDGRARAAADELADWDYRMDRDSRAALVFAFFVDAYRSQVFDAAFEAAGLDDRFYPNDWVLLHLPPDSRWFEDPPSGDARSRAATIAAAMTDALDAVDEAGHEVYGDYNRTAIDHPFDQSFLNYPRYPTDGSPATVRNVRKASAVGSSYRLLARFDGETSESVIPGGNAGSPFSDHYDDQLRDWADGEYRPQTPTTDGDPDVEFVPEEGGDA</sequence>
<name>A0AAW4PKV4_9EURY</name>
<reference evidence="5 6" key="1">
    <citation type="submission" date="2021-06" db="EMBL/GenBank/DDBJ databases">
        <title>Halomicroarcula sp. a new haloarchaeum isolated from saline soil.</title>
        <authorList>
            <person name="Duran-Viseras A."/>
            <person name="Sanchez-Porro C."/>
            <person name="Ventosa A."/>
        </authorList>
    </citation>
    <scope>NUCLEOTIDE SEQUENCE [LARGE SCALE GENOMIC DNA]</scope>
    <source>
        <strain evidence="5 6">F13</strain>
    </source>
</reference>
<dbReference type="CDD" id="cd03747">
    <property type="entry name" value="Ntn_PGA_like"/>
    <property type="match status" value="1"/>
</dbReference>
<dbReference type="Gene3D" id="1.10.1400.10">
    <property type="match status" value="1"/>
</dbReference>
<dbReference type="InterPro" id="IPR043147">
    <property type="entry name" value="Penicillin_amidase_A-knob"/>
</dbReference>
<dbReference type="InterPro" id="IPR002692">
    <property type="entry name" value="S45"/>
</dbReference>
<dbReference type="Gene3D" id="1.10.439.10">
    <property type="entry name" value="Penicillin Amidohydrolase, domain 1"/>
    <property type="match status" value="1"/>
</dbReference>
<proteinExistence type="inferred from homology"/>
<evidence type="ECO:0000256" key="3">
    <source>
        <dbReference type="ARBA" id="ARBA00023145"/>
    </source>
</evidence>
<gene>
    <name evidence="5" type="ORF">EGH21_01555</name>
</gene>
<dbReference type="Gene3D" id="2.30.120.10">
    <property type="match status" value="1"/>
</dbReference>
<dbReference type="InterPro" id="IPR014395">
    <property type="entry name" value="Pen/GL7ACA/AHL_acylase"/>
</dbReference>
<dbReference type="GO" id="GO:0016811">
    <property type="term" value="F:hydrolase activity, acting on carbon-nitrogen (but not peptide) bonds, in linear amides"/>
    <property type="evidence" value="ECO:0007669"/>
    <property type="project" value="InterPro"/>
</dbReference>
<evidence type="ECO:0000256" key="2">
    <source>
        <dbReference type="ARBA" id="ARBA00022801"/>
    </source>
</evidence>
<dbReference type="PANTHER" id="PTHR34218">
    <property type="entry name" value="PEPTIDASE S45 PENICILLIN AMIDASE"/>
    <property type="match status" value="1"/>
</dbReference>
<comment type="caution">
    <text evidence="5">The sequence shown here is derived from an EMBL/GenBank/DDBJ whole genome shotgun (WGS) entry which is preliminary data.</text>
</comment>
<dbReference type="PANTHER" id="PTHR34218:SF4">
    <property type="entry name" value="ACYL-HOMOSERINE LACTONE ACYLASE QUIP"/>
    <property type="match status" value="1"/>
</dbReference>
<evidence type="ECO:0000256" key="4">
    <source>
        <dbReference type="SAM" id="MobiDB-lite"/>
    </source>
</evidence>
<accession>A0AAW4PKV4</accession>
<feature type="region of interest" description="Disordered" evidence="4">
    <location>
        <begin position="744"/>
        <end position="763"/>
    </location>
</feature>
<evidence type="ECO:0000313" key="5">
    <source>
        <dbReference type="EMBL" id="MBX0321707.1"/>
    </source>
</evidence>
<protein>
    <submittedName>
        <fullName evidence="5">Penicillin acylase family protein</fullName>
    </submittedName>
</protein>
<dbReference type="AlphaFoldDB" id="A0AAW4PKV4"/>
<keyword evidence="6" id="KW-1185">Reference proteome</keyword>
<dbReference type="SUPFAM" id="SSF56235">
    <property type="entry name" value="N-terminal nucleophile aminohydrolases (Ntn hydrolases)"/>
    <property type="match status" value="1"/>
</dbReference>
<dbReference type="InterPro" id="IPR043146">
    <property type="entry name" value="Penicillin_amidase_N_B-knob"/>
</dbReference>
<dbReference type="Proteomes" id="UP001430377">
    <property type="component" value="Unassembled WGS sequence"/>
</dbReference>
<comment type="similarity">
    <text evidence="1">Belongs to the peptidase S45 family.</text>
</comment>
<dbReference type="RefSeq" id="WP_220616715.1">
    <property type="nucleotide sequence ID" value="NZ_RKLR01000001.1"/>
</dbReference>
<organism evidence="5 6">
    <name type="scientific">Haloarcula rubra</name>
    <dbReference type="NCBI Taxonomy" id="2487747"/>
    <lineage>
        <taxon>Archaea</taxon>
        <taxon>Methanobacteriati</taxon>
        <taxon>Methanobacteriota</taxon>
        <taxon>Stenosarchaea group</taxon>
        <taxon>Halobacteria</taxon>
        <taxon>Halobacteriales</taxon>
        <taxon>Haloarculaceae</taxon>
        <taxon>Haloarcula</taxon>
    </lineage>
</organism>
<keyword evidence="3" id="KW-0865">Zymogen</keyword>